<feature type="transmembrane region" description="Helical" evidence="1">
    <location>
        <begin position="179"/>
        <end position="200"/>
    </location>
</feature>
<feature type="transmembrane region" description="Helical" evidence="1">
    <location>
        <begin position="221"/>
        <end position="237"/>
    </location>
</feature>
<protein>
    <submittedName>
        <fullName evidence="4">Fe(2+) transporter FeoB</fullName>
    </submittedName>
</protein>
<evidence type="ECO:0000259" key="3">
    <source>
        <dbReference type="Pfam" id="PF07670"/>
    </source>
</evidence>
<accession>A0A8A0RKZ5</accession>
<dbReference type="InterPro" id="IPR011640">
    <property type="entry name" value="Fe2_transport_prot_B_C"/>
</dbReference>
<dbReference type="Proteomes" id="UP000662904">
    <property type="component" value="Chromosome"/>
</dbReference>
<keyword evidence="1" id="KW-0812">Transmembrane</keyword>
<dbReference type="GO" id="GO:0015093">
    <property type="term" value="F:ferrous iron transmembrane transporter activity"/>
    <property type="evidence" value="ECO:0007669"/>
    <property type="project" value="InterPro"/>
</dbReference>
<evidence type="ECO:0000313" key="5">
    <source>
        <dbReference type="Proteomes" id="UP000662904"/>
    </source>
</evidence>
<gene>
    <name evidence="4" type="primary">feoB_1</name>
    <name evidence="4" type="ORF">H0A61_00716</name>
</gene>
<dbReference type="Pfam" id="PF07664">
    <property type="entry name" value="FeoB_C"/>
    <property type="match status" value="1"/>
</dbReference>
<feature type="transmembrane region" description="Helical" evidence="1">
    <location>
        <begin position="354"/>
        <end position="379"/>
    </location>
</feature>
<feature type="domain" description="Ferrous iron transport protein B C-terminal" evidence="2">
    <location>
        <begin position="249"/>
        <end position="298"/>
    </location>
</feature>
<evidence type="ECO:0000256" key="1">
    <source>
        <dbReference type="SAM" id="Phobius"/>
    </source>
</evidence>
<dbReference type="InterPro" id="IPR050860">
    <property type="entry name" value="FeoB_GTPase"/>
</dbReference>
<dbReference type="GO" id="GO:0005886">
    <property type="term" value="C:plasma membrane"/>
    <property type="evidence" value="ECO:0007669"/>
    <property type="project" value="TreeGrafter"/>
</dbReference>
<name>A0A8A0RKZ5_9FIRM</name>
<evidence type="ECO:0000313" key="4">
    <source>
        <dbReference type="EMBL" id="QSQ08394.1"/>
    </source>
</evidence>
<proteinExistence type="predicted"/>
<feature type="transmembrane region" description="Helical" evidence="1">
    <location>
        <begin position="126"/>
        <end position="149"/>
    </location>
</feature>
<keyword evidence="5" id="KW-1185">Reference proteome</keyword>
<feature type="transmembrane region" description="Helical" evidence="1">
    <location>
        <begin position="67"/>
        <end position="88"/>
    </location>
</feature>
<dbReference type="RefSeq" id="WP_206708608.1">
    <property type="nucleotide sequence ID" value="NZ_CP059066.1"/>
</dbReference>
<keyword evidence="1" id="KW-0472">Membrane</keyword>
<dbReference type="AlphaFoldDB" id="A0A8A0RKZ5"/>
<dbReference type="EMBL" id="CP059066">
    <property type="protein sequence ID" value="QSQ08394.1"/>
    <property type="molecule type" value="Genomic_DNA"/>
</dbReference>
<dbReference type="KEGG" id="kme:H0A61_00716"/>
<sequence>MKVYRYGDYKNILEEVNKIRQKDRTLGDRIVKTIYERAETLAETYIKQKGNAADWDRRIDDILTSKWLGVPIMLLLLGVVFWITLIGANYPSAFLSDILFGIETKLTGLFVSLNSPPWLHGVVVLGLYRCMAWVISVMLPPMAIFFPLFTLLEDLGYLPRIAFNLDRFFKMAGAHGKQALTMCMGFGCNAAGVIACRIIHSPKERLIAVLTNNFVPCNGRFPALIALSSIFFSRLTVPVSGSIIASLTVVFLVVFGVVTTFIVSRILATTMFKNIPSSFTLELPPFRKPQIGKILIRSLIDRTLFVLSRAVIVAAPAGAVTWMLANTMLGDKSIIVLIAGWLDPFARLMGLDGVILLAFILGLPANEIVVPIIVMAYLAEGTMTEPDSLEGLRNVLISNGWTPITALCTMLFSLLHFPCGTTLLTIKKETQSLKWPVLGALITTSTAAITCFIVYQSAKLLNLV</sequence>
<dbReference type="PANTHER" id="PTHR43185">
    <property type="entry name" value="FERROUS IRON TRANSPORT PROTEIN B"/>
    <property type="match status" value="1"/>
</dbReference>
<feature type="transmembrane region" description="Helical" evidence="1">
    <location>
        <begin position="438"/>
        <end position="458"/>
    </location>
</feature>
<feature type="domain" description="Nucleoside transporter/FeoB GTPase Gate" evidence="3">
    <location>
        <begin position="137"/>
        <end position="228"/>
    </location>
</feature>
<feature type="domain" description="Nucleoside transporter/FeoB GTPase Gate" evidence="3">
    <location>
        <begin position="320"/>
        <end position="431"/>
    </location>
</feature>
<dbReference type="InterPro" id="IPR011642">
    <property type="entry name" value="Gate_dom"/>
</dbReference>
<dbReference type="PANTHER" id="PTHR43185:SF2">
    <property type="entry name" value="FERROUS IRON TRANSPORT PROTEIN B"/>
    <property type="match status" value="1"/>
</dbReference>
<dbReference type="Pfam" id="PF07670">
    <property type="entry name" value="Gate"/>
    <property type="match status" value="2"/>
</dbReference>
<feature type="transmembrane region" description="Helical" evidence="1">
    <location>
        <begin position="243"/>
        <end position="268"/>
    </location>
</feature>
<feature type="transmembrane region" description="Helical" evidence="1">
    <location>
        <begin position="404"/>
        <end position="426"/>
    </location>
</feature>
<keyword evidence="1" id="KW-1133">Transmembrane helix</keyword>
<reference evidence="4" key="1">
    <citation type="submission" date="2020-07" db="EMBL/GenBank/DDBJ databases">
        <title>Koleobacter methoxysyntrophicus gen. nov., sp. nov., a novel anaerobic bacterium isolated from deep subsurface oil field and proposal of Koleobacterales ord. nov. in the phylum Firmicutes.</title>
        <authorList>
            <person name="Sakamoto S."/>
            <person name="Tamaki H."/>
        </authorList>
    </citation>
    <scope>NUCLEOTIDE SEQUENCE</scope>
    <source>
        <strain evidence="4">NRmbB1</strain>
    </source>
</reference>
<organism evidence="4 5">
    <name type="scientific">Koleobacter methoxysyntrophicus</name>
    <dbReference type="NCBI Taxonomy" id="2751313"/>
    <lineage>
        <taxon>Bacteria</taxon>
        <taxon>Bacillati</taxon>
        <taxon>Bacillota</taxon>
        <taxon>Clostridia</taxon>
        <taxon>Koleobacterales</taxon>
        <taxon>Koleobacteraceae</taxon>
        <taxon>Koleobacter</taxon>
    </lineage>
</organism>
<feature type="transmembrane region" description="Helical" evidence="1">
    <location>
        <begin position="294"/>
        <end position="315"/>
    </location>
</feature>
<evidence type="ECO:0000259" key="2">
    <source>
        <dbReference type="Pfam" id="PF07664"/>
    </source>
</evidence>